<feature type="compositionally biased region" description="Polar residues" evidence="2">
    <location>
        <begin position="1249"/>
        <end position="1260"/>
    </location>
</feature>
<evidence type="ECO:0000313" key="3">
    <source>
        <dbReference type="EMBL" id="KAJ3127376.1"/>
    </source>
</evidence>
<evidence type="ECO:0000256" key="1">
    <source>
        <dbReference type="SAM" id="Coils"/>
    </source>
</evidence>
<dbReference type="EMBL" id="JADGJH010000514">
    <property type="protein sequence ID" value="KAJ3127376.1"/>
    <property type="molecule type" value="Genomic_DNA"/>
</dbReference>
<protein>
    <submittedName>
        <fullName evidence="3">Uncharacterized protein</fullName>
    </submittedName>
</protein>
<keyword evidence="4" id="KW-1185">Reference proteome</keyword>
<name>A0AAD5T3T8_9FUNG</name>
<feature type="coiled-coil region" evidence="1">
    <location>
        <begin position="66"/>
        <end position="100"/>
    </location>
</feature>
<evidence type="ECO:0000256" key="2">
    <source>
        <dbReference type="SAM" id="MobiDB-lite"/>
    </source>
</evidence>
<organism evidence="3 4">
    <name type="scientific">Physocladia obscura</name>
    <dbReference type="NCBI Taxonomy" id="109957"/>
    <lineage>
        <taxon>Eukaryota</taxon>
        <taxon>Fungi</taxon>
        <taxon>Fungi incertae sedis</taxon>
        <taxon>Chytridiomycota</taxon>
        <taxon>Chytridiomycota incertae sedis</taxon>
        <taxon>Chytridiomycetes</taxon>
        <taxon>Chytridiales</taxon>
        <taxon>Chytriomycetaceae</taxon>
        <taxon>Physocladia</taxon>
    </lineage>
</organism>
<evidence type="ECO:0000313" key="4">
    <source>
        <dbReference type="Proteomes" id="UP001211907"/>
    </source>
</evidence>
<feature type="region of interest" description="Disordered" evidence="2">
    <location>
        <begin position="1135"/>
        <end position="1162"/>
    </location>
</feature>
<feature type="compositionally biased region" description="Basic and acidic residues" evidence="2">
    <location>
        <begin position="1135"/>
        <end position="1156"/>
    </location>
</feature>
<comment type="caution">
    <text evidence="3">The sequence shown here is derived from an EMBL/GenBank/DDBJ whole genome shotgun (WGS) entry which is preliminary data.</text>
</comment>
<feature type="coiled-coil region" evidence="1">
    <location>
        <begin position="143"/>
        <end position="742"/>
    </location>
</feature>
<feature type="region of interest" description="Disordered" evidence="2">
    <location>
        <begin position="1194"/>
        <end position="1287"/>
    </location>
</feature>
<feature type="compositionally biased region" description="Basic and acidic residues" evidence="2">
    <location>
        <begin position="1272"/>
        <end position="1287"/>
    </location>
</feature>
<feature type="coiled-coil region" evidence="1">
    <location>
        <begin position="991"/>
        <end position="1025"/>
    </location>
</feature>
<gene>
    <name evidence="3" type="ORF">HK100_009789</name>
</gene>
<feature type="coiled-coil region" evidence="1">
    <location>
        <begin position="802"/>
        <end position="861"/>
    </location>
</feature>
<feature type="coiled-coil region" evidence="1">
    <location>
        <begin position="914"/>
        <end position="948"/>
    </location>
</feature>
<accession>A0AAD5T3T8</accession>
<keyword evidence="1" id="KW-0175">Coiled coil</keyword>
<proteinExistence type="predicted"/>
<reference evidence="3" key="1">
    <citation type="submission" date="2020-05" db="EMBL/GenBank/DDBJ databases">
        <title>Phylogenomic resolution of chytrid fungi.</title>
        <authorList>
            <person name="Stajich J.E."/>
            <person name="Amses K."/>
            <person name="Simmons R."/>
            <person name="Seto K."/>
            <person name="Myers J."/>
            <person name="Bonds A."/>
            <person name="Quandt C.A."/>
            <person name="Barry K."/>
            <person name="Liu P."/>
            <person name="Grigoriev I."/>
            <person name="Longcore J.E."/>
            <person name="James T.Y."/>
        </authorList>
    </citation>
    <scope>NUCLEOTIDE SEQUENCE</scope>
    <source>
        <strain evidence="3">JEL0513</strain>
    </source>
</reference>
<dbReference type="Proteomes" id="UP001211907">
    <property type="component" value="Unassembled WGS sequence"/>
</dbReference>
<sequence>MAKSVEESKQQLAEKDPQIKKLAEFMEIKAEERLEAIRIEFSTKLNASENFVESLTETQRIMTEKIAAYETDIANATMKNFELRNENKALTSKIAEIKSQFDAVTAAKKSFEASCQESNAKTEKMASDLTIKEGKVSDMFAQIDSLTYELKKSTKENQENERKIVEMEKLVAKKTDKIKSLECQLVETKERVSKLETNLAISEDNESDSFSDLRKANEKISTLKYELKHAVEHSEELNNELLRLRASKKHSKQSDDEIVKNSELRISALEAELENSHQTLVERNKSSDEFSKVITQLEIERNATRLEMLQMQAEKSSFESATNAMSNQFESLNAQISKLTEELEMKSNETVQLNQQLDDYSGLINETNTRVLLLEQQLKFSKKRISELEVQQLNSLDELKQTNQRLQSAAEMEAGLKAAQQDKEAIEARLNDLLQSTAELKDVFVAEGTSYKQKLASTEKELEYALSKLNAANEDLKNSVSSNSHATESCKQFDMQIKRLESEKQDLQNQLQHALEQGTITAKNLALSQNSYQFLETQLNSLNEEKLDALRKDIIEINVGRDTANQIIEQKSEEIKNQKQQIENLNLKLKESNDENVELSTSMQEAKNIIEVLTERVTAFENLISAKDLEILSLQNKINESHQVIRESSNKISELERALENSRVVESEYSEKLEKTAKKLEILLADYEEIKSQVLQQQQTIESLEDEKLAILETADEKDRKIKELSNSIAILEAKLEIGDRESATVELLTKKVGELSDILAKNDFTIKQFEEALILAQKLMDQRDQQISELCEASSVHKLHVNELEGKLSDAIDQIKKQLEDMDQSKKIFAEKETLLKSDKESLNKQIKERDARVLELESRLVIAKNQFDANGVEIELLKAEMLRITENNELADKLHTRIETLQQSEIELQKTLNDRQMNLSTAEAKILELERKLVVESDLLRKLRAEEVESHVQIAELTTEGYRMKQLLAEQSDVISSKELGIFELRDENSKLKGTISKISSEIKNLEDEKVKLVEAAAKTAKSISVLETELGDLKANQVEIEASRIAEITAKDAIISNLQLSVKELDGKIEFITSEKTTLTESTIQRDAVIAENKVELKSLTEERNTLSEQLDILQEEVDLLKSTVDDLQNSVEEKDSIVSELESRAQENDERNQTIQDTSINLARENKKLLQMKKAFEVNIRKLEKQLEAARSDGSVETNVPVHVEENQTTPKGSKRPAVSNNTSTGPSKVARTVEKPQETPAVLNGSNAVSATQGQAKYRRRTTMAAKKPDQAAENKDQCAQQ</sequence>